<dbReference type="EMBL" id="MU853342">
    <property type="protein sequence ID" value="KAK4112590.1"/>
    <property type="molecule type" value="Genomic_DNA"/>
</dbReference>
<comment type="similarity">
    <text evidence="2">Belongs to the class-II pyridoxal-phosphate-dependent aminotransferase family. BioF subfamily.</text>
</comment>
<feature type="domain" description="Aminotransferase class I/classII large" evidence="6">
    <location>
        <begin position="60"/>
        <end position="431"/>
    </location>
</feature>
<dbReference type="InterPro" id="IPR015421">
    <property type="entry name" value="PyrdxlP-dep_Trfase_major"/>
</dbReference>
<evidence type="ECO:0000259" key="6">
    <source>
        <dbReference type="Pfam" id="PF00155"/>
    </source>
</evidence>
<gene>
    <name evidence="7" type="ORF">N656DRAFT_798364</name>
</gene>
<dbReference type="InterPro" id="IPR015424">
    <property type="entry name" value="PyrdxlP-dep_Trfase"/>
</dbReference>
<dbReference type="Pfam" id="PF00155">
    <property type="entry name" value="Aminotran_1_2"/>
    <property type="match status" value="1"/>
</dbReference>
<dbReference type="Gene3D" id="3.40.640.10">
    <property type="entry name" value="Type I PLP-dependent aspartate aminotransferase-like (Major domain)"/>
    <property type="match status" value="1"/>
</dbReference>
<evidence type="ECO:0000256" key="3">
    <source>
        <dbReference type="ARBA" id="ARBA00022679"/>
    </source>
</evidence>
<evidence type="ECO:0000313" key="8">
    <source>
        <dbReference type="Proteomes" id="UP001302812"/>
    </source>
</evidence>
<dbReference type="Proteomes" id="UP001302812">
    <property type="component" value="Unassembled WGS sequence"/>
</dbReference>
<dbReference type="GO" id="GO:0009102">
    <property type="term" value="P:biotin biosynthetic process"/>
    <property type="evidence" value="ECO:0007669"/>
    <property type="project" value="TreeGrafter"/>
</dbReference>
<reference evidence="7" key="1">
    <citation type="journal article" date="2023" name="Mol. Phylogenet. Evol.">
        <title>Genome-scale phylogeny and comparative genomics of the fungal order Sordariales.</title>
        <authorList>
            <person name="Hensen N."/>
            <person name="Bonometti L."/>
            <person name="Westerberg I."/>
            <person name="Brannstrom I.O."/>
            <person name="Guillou S."/>
            <person name="Cros-Aarteil S."/>
            <person name="Calhoun S."/>
            <person name="Haridas S."/>
            <person name="Kuo A."/>
            <person name="Mondo S."/>
            <person name="Pangilinan J."/>
            <person name="Riley R."/>
            <person name="LaButti K."/>
            <person name="Andreopoulos B."/>
            <person name="Lipzen A."/>
            <person name="Chen C."/>
            <person name="Yan M."/>
            <person name="Daum C."/>
            <person name="Ng V."/>
            <person name="Clum A."/>
            <person name="Steindorff A."/>
            <person name="Ohm R.A."/>
            <person name="Martin F."/>
            <person name="Silar P."/>
            <person name="Natvig D.O."/>
            <person name="Lalanne C."/>
            <person name="Gautier V."/>
            <person name="Ament-Velasquez S.L."/>
            <person name="Kruys A."/>
            <person name="Hutchinson M.I."/>
            <person name="Powell A.J."/>
            <person name="Barry K."/>
            <person name="Miller A.N."/>
            <person name="Grigoriev I.V."/>
            <person name="Debuchy R."/>
            <person name="Gladieux P."/>
            <person name="Hiltunen Thoren M."/>
            <person name="Johannesson H."/>
        </authorList>
    </citation>
    <scope>NUCLEOTIDE SEQUENCE</scope>
    <source>
        <strain evidence="7">CBS 508.74</strain>
    </source>
</reference>
<accession>A0AAN6TDY7</accession>
<dbReference type="PANTHER" id="PTHR13693:SF77">
    <property type="entry name" value="8-AMINO-7-OXONONANOATE SYNTHASE"/>
    <property type="match status" value="1"/>
</dbReference>
<dbReference type="PANTHER" id="PTHR13693">
    <property type="entry name" value="CLASS II AMINOTRANSFERASE/8-AMINO-7-OXONONANOATE SYNTHASE"/>
    <property type="match status" value="1"/>
</dbReference>
<dbReference type="Gene3D" id="3.90.1150.10">
    <property type="entry name" value="Aspartate Aminotransferase, domain 1"/>
    <property type="match status" value="1"/>
</dbReference>
<dbReference type="InterPro" id="IPR015422">
    <property type="entry name" value="PyrdxlP-dep_Trfase_small"/>
</dbReference>
<evidence type="ECO:0000256" key="2">
    <source>
        <dbReference type="ARBA" id="ARBA00010008"/>
    </source>
</evidence>
<comment type="cofactor">
    <cofactor evidence="1">
        <name>pyridoxal 5'-phosphate</name>
        <dbReference type="ChEBI" id="CHEBI:597326"/>
    </cofactor>
</comment>
<feature type="region of interest" description="Disordered" evidence="5">
    <location>
        <begin position="37"/>
        <end position="63"/>
    </location>
</feature>
<dbReference type="GeneID" id="89941876"/>
<dbReference type="AlphaFoldDB" id="A0AAN6TDY7"/>
<protein>
    <submittedName>
        <fullName evidence="7">PLP-dependent transferase</fullName>
    </submittedName>
</protein>
<keyword evidence="3 7" id="KW-0808">Transferase</keyword>
<keyword evidence="4" id="KW-0663">Pyridoxal phosphate</keyword>
<dbReference type="GO" id="GO:0030170">
    <property type="term" value="F:pyridoxal phosphate binding"/>
    <property type="evidence" value="ECO:0007669"/>
    <property type="project" value="InterPro"/>
</dbReference>
<keyword evidence="8" id="KW-1185">Reference proteome</keyword>
<name>A0AAN6TDY7_9PEZI</name>
<dbReference type="RefSeq" id="XP_064670160.1">
    <property type="nucleotide sequence ID" value="XM_064817751.1"/>
</dbReference>
<comment type="caution">
    <text evidence="7">The sequence shown here is derived from an EMBL/GenBank/DDBJ whole genome shotgun (WGS) entry which is preliminary data.</text>
</comment>
<reference evidence="7" key="2">
    <citation type="submission" date="2023-05" db="EMBL/GenBank/DDBJ databases">
        <authorList>
            <consortium name="Lawrence Berkeley National Laboratory"/>
            <person name="Steindorff A."/>
            <person name="Hensen N."/>
            <person name="Bonometti L."/>
            <person name="Westerberg I."/>
            <person name="Brannstrom I.O."/>
            <person name="Guillou S."/>
            <person name="Cros-Aarteil S."/>
            <person name="Calhoun S."/>
            <person name="Haridas S."/>
            <person name="Kuo A."/>
            <person name="Mondo S."/>
            <person name="Pangilinan J."/>
            <person name="Riley R."/>
            <person name="Labutti K."/>
            <person name="Andreopoulos B."/>
            <person name="Lipzen A."/>
            <person name="Chen C."/>
            <person name="Yanf M."/>
            <person name="Daum C."/>
            <person name="Ng V."/>
            <person name="Clum A."/>
            <person name="Ohm R."/>
            <person name="Martin F."/>
            <person name="Silar P."/>
            <person name="Natvig D."/>
            <person name="Lalanne C."/>
            <person name="Gautier V."/>
            <person name="Ament-Velasquez S.L."/>
            <person name="Kruys A."/>
            <person name="Hutchinson M.I."/>
            <person name="Powell A.J."/>
            <person name="Barry K."/>
            <person name="Miller A.N."/>
            <person name="Grigoriev I.V."/>
            <person name="Debuchy R."/>
            <person name="Gladieux P."/>
            <person name="Thoren M.H."/>
            <person name="Johannesson H."/>
        </authorList>
    </citation>
    <scope>NUCLEOTIDE SEQUENCE</scope>
    <source>
        <strain evidence="7">CBS 508.74</strain>
    </source>
</reference>
<evidence type="ECO:0000256" key="1">
    <source>
        <dbReference type="ARBA" id="ARBA00001933"/>
    </source>
</evidence>
<evidence type="ECO:0000313" key="7">
    <source>
        <dbReference type="EMBL" id="KAK4112590.1"/>
    </source>
</evidence>
<organism evidence="7 8">
    <name type="scientific">Canariomyces notabilis</name>
    <dbReference type="NCBI Taxonomy" id="2074819"/>
    <lineage>
        <taxon>Eukaryota</taxon>
        <taxon>Fungi</taxon>
        <taxon>Dikarya</taxon>
        <taxon>Ascomycota</taxon>
        <taxon>Pezizomycotina</taxon>
        <taxon>Sordariomycetes</taxon>
        <taxon>Sordariomycetidae</taxon>
        <taxon>Sordariales</taxon>
        <taxon>Chaetomiaceae</taxon>
        <taxon>Canariomyces</taxon>
    </lineage>
</organism>
<dbReference type="InterPro" id="IPR050087">
    <property type="entry name" value="AON_synthase_class-II"/>
</dbReference>
<dbReference type="GO" id="GO:0016740">
    <property type="term" value="F:transferase activity"/>
    <property type="evidence" value="ECO:0007669"/>
    <property type="project" value="UniProtKB-KW"/>
</dbReference>
<evidence type="ECO:0000256" key="4">
    <source>
        <dbReference type="ARBA" id="ARBA00022898"/>
    </source>
</evidence>
<proteinExistence type="inferred from homology"/>
<dbReference type="SUPFAM" id="SSF53383">
    <property type="entry name" value="PLP-dependent transferases"/>
    <property type="match status" value="1"/>
</dbReference>
<evidence type="ECO:0000256" key="5">
    <source>
        <dbReference type="SAM" id="MobiDB-lite"/>
    </source>
</evidence>
<sequence length="445" mass="47950">MASKPTTTSTTTCTSGLDAALAAILSRRQARNLLRQLTLPPSPNPSSSRRVPPPLPPPADFSSNDYLSLSHNRTIQTSFLARLQQEASERDGRGFALGARGSRLLDGNSALATTLEARIAAFHGAAAGLLFNSAFDANVGLLGCVPQPGDAVVYDELVHASAHDGMRLSRVVPERRRAFAHNNVASLRAVLEELVAHDAGYVNGERNAFVLVEGVYSMDGDVAPLRKVVECVEKCLPRGNGYVIVDEAHSTGIFGEKGRGLVCELGLEARVWARVLGFGKAMGCAGGIVLCSETTRLYLINYARTLIYTTAMGFPSLASIEVTYGFLMSGQAEPLLACLKMLARESHCLLLDICRRRRPPIALLRVNATEPPSPIIPVFTSLPRSLAEFCQKKGFIVRPIVAPTVPKGKERIRVCLHAGNTLDEVEGLARAVEAWVVMWGRASKL</sequence>
<dbReference type="InterPro" id="IPR004839">
    <property type="entry name" value="Aminotransferase_I/II_large"/>
</dbReference>